<feature type="compositionally biased region" description="Basic and acidic residues" evidence="5">
    <location>
        <begin position="1505"/>
        <end position="1518"/>
    </location>
</feature>
<feature type="region of interest" description="Disordered" evidence="5">
    <location>
        <begin position="1958"/>
        <end position="2228"/>
    </location>
</feature>
<evidence type="ECO:0000313" key="9">
    <source>
        <dbReference type="EMBL" id="KAH0556454.1"/>
    </source>
</evidence>
<feature type="coiled-coil region" evidence="4">
    <location>
        <begin position="596"/>
        <end position="633"/>
    </location>
</feature>
<evidence type="ECO:0000256" key="1">
    <source>
        <dbReference type="ARBA" id="ARBA00004123"/>
    </source>
</evidence>
<evidence type="ECO:0000313" key="10">
    <source>
        <dbReference type="Proteomes" id="UP000750711"/>
    </source>
</evidence>
<feature type="coiled-coil region" evidence="4">
    <location>
        <begin position="412"/>
        <end position="516"/>
    </location>
</feature>
<feature type="compositionally biased region" description="Low complexity" evidence="5">
    <location>
        <begin position="2089"/>
        <end position="2132"/>
    </location>
</feature>
<accession>A0A9P8L8W0</accession>
<feature type="region of interest" description="Disordered" evidence="5">
    <location>
        <begin position="95"/>
        <end position="122"/>
    </location>
</feature>
<dbReference type="GO" id="GO:0005643">
    <property type="term" value="C:nuclear pore"/>
    <property type="evidence" value="ECO:0007669"/>
    <property type="project" value="TreeGrafter"/>
</dbReference>
<gene>
    <name evidence="9" type="ORF">GP486_005636</name>
</gene>
<reference evidence="9" key="1">
    <citation type="submission" date="2021-03" db="EMBL/GenBank/DDBJ databases">
        <title>Comparative genomics and phylogenomic investigation of the class Geoglossomycetes provide insights into ecological specialization and systematics.</title>
        <authorList>
            <person name="Melie T."/>
            <person name="Pirro S."/>
            <person name="Miller A.N."/>
            <person name="Quandt A."/>
        </authorList>
    </citation>
    <scope>NUCLEOTIDE SEQUENCE</scope>
    <source>
        <strain evidence="9">CAQ_001_2017</strain>
    </source>
</reference>
<feature type="domain" description="Nucleoprotein TPR/MPL1" evidence="7">
    <location>
        <begin position="183"/>
        <end position="262"/>
    </location>
</feature>
<proteinExistence type="predicted"/>
<dbReference type="GO" id="GO:0017056">
    <property type="term" value="F:structural constituent of nuclear pore"/>
    <property type="evidence" value="ECO:0007669"/>
    <property type="project" value="TreeGrafter"/>
</dbReference>
<evidence type="ECO:0000256" key="2">
    <source>
        <dbReference type="ARBA" id="ARBA00023054"/>
    </source>
</evidence>
<feature type="domain" description="Nucleoprotein TPR/MLP1-2" evidence="6">
    <location>
        <begin position="1087"/>
        <end position="1212"/>
    </location>
</feature>
<evidence type="ECO:0008006" key="11">
    <source>
        <dbReference type="Google" id="ProtNLM"/>
    </source>
</evidence>
<keyword evidence="3" id="KW-0539">Nucleus</keyword>
<dbReference type="GO" id="GO:0006606">
    <property type="term" value="P:protein import into nucleus"/>
    <property type="evidence" value="ECO:0007669"/>
    <property type="project" value="InterPro"/>
</dbReference>
<evidence type="ECO:0000259" key="7">
    <source>
        <dbReference type="Pfam" id="PF25481"/>
    </source>
</evidence>
<evidence type="ECO:0000256" key="3">
    <source>
        <dbReference type="ARBA" id="ARBA00023242"/>
    </source>
</evidence>
<feature type="compositionally biased region" description="Polar residues" evidence="5">
    <location>
        <begin position="2133"/>
        <end position="2145"/>
    </location>
</feature>
<feature type="compositionally biased region" description="Gly residues" evidence="5">
    <location>
        <begin position="2074"/>
        <end position="2088"/>
    </location>
</feature>
<evidence type="ECO:0000259" key="8">
    <source>
        <dbReference type="Pfam" id="PF25785"/>
    </source>
</evidence>
<dbReference type="Pfam" id="PF25785">
    <property type="entry name" value="TPR"/>
    <property type="match status" value="1"/>
</dbReference>
<feature type="coiled-coil region" evidence="4">
    <location>
        <begin position="981"/>
        <end position="1202"/>
    </location>
</feature>
<dbReference type="GO" id="GO:0006406">
    <property type="term" value="P:mRNA export from nucleus"/>
    <property type="evidence" value="ECO:0007669"/>
    <property type="project" value="TreeGrafter"/>
</dbReference>
<feature type="region of interest" description="Disordered" evidence="5">
    <location>
        <begin position="334"/>
        <end position="355"/>
    </location>
</feature>
<dbReference type="InterPro" id="IPR057974">
    <property type="entry name" value="NUA/TPR/MLP1-2-like_dom"/>
</dbReference>
<feature type="coiled-coil region" evidence="4">
    <location>
        <begin position="1275"/>
        <end position="1302"/>
    </location>
</feature>
<feature type="region of interest" description="Disordered" evidence="5">
    <location>
        <begin position="669"/>
        <end position="688"/>
    </location>
</feature>
<name>A0A9P8L8W0_9PEZI</name>
<organism evidence="9 10">
    <name type="scientific">Trichoglossum hirsutum</name>
    <dbReference type="NCBI Taxonomy" id="265104"/>
    <lineage>
        <taxon>Eukaryota</taxon>
        <taxon>Fungi</taxon>
        <taxon>Dikarya</taxon>
        <taxon>Ascomycota</taxon>
        <taxon>Pezizomycotina</taxon>
        <taxon>Geoglossomycetes</taxon>
        <taxon>Geoglossales</taxon>
        <taxon>Geoglossaceae</taxon>
        <taxon>Trichoglossum</taxon>
    </lineage>
</organism>
<feature type="region of interest" description="Disordered" evidence="5">
    <location>
        <begin position="1500"/>
        <end position="1530"/>
    </location>
</feature>
<feature type="compositionally biased region" description="Polar residues" evidence="5">
    <location>
        <begin position="101"/>
        <end position="112"/>
    </location>
</feature>
<dbReference type="EMBL" id="JAGHQM010001091">
    <property type="protein sequence ID" value="KAH0556454.1"/>
    <property type="molecule type" value="Genomic_DNA"/>
</dbReference>
<feature type="coiled-coil region" evidence="4">
    <location>
        <begin position="1710"/>
        <end position="1774"/>
    </location>
</feature>
<feature type="compositionally biased region" description="Low complexity" evidence="5">
    <location>
        <begin position="1973"/>
        <end position="1986"/>
    </location>
</feature>
<keyword evidence="2 4" id="KW-0175">Coiled coil</keyword>
<feature type="region of interest" description="Disordered" evidence="5">
    <location>
        <begin position="709"/>
        <end position="738"/>
    </location>
</feature>
<protein>
    <recommendedName>
        <fullName evidence="11">Nucleoprotein TPR/MLP1 domain-containing protein</fullName>
    </recommendedName>
</protein>
<comment type="caution">
    <text evidence="9">The sequence shown here is derived from an EMBL/GenBank/DDBJ whole genome shotgun (WGS) entry which is preliminary data.</text>
</comment>
<evidence type="ECO:0000256" key="4">
    <source>
        <dbReference type="SAM" id="Coils"/>
    </source>
</evidence>
<feature type="compositionally biased region" description="Basic and acidic residues" evidence="5">
    <location>
        <begin position="709"/>
        <end position="732"/>
    </location>
</feature>
<comment type="subcellular location">
    <subcellularLocation>
        <location evidence="1">Nucleus</location>
    </subcellularLocation>
</comment>
<feature type="compositionally biased region" description="Polar residues" evidence="5">
    <location>
        <begin position="2162"/>
        <end position="2182"/>
    </location>
</feature>
<dbReference type="Pfam" id="PF07926">
    <property type="entry name" value="TPR_MLP1_2"/>
    <property type="match status" value="1"/>
</dbReference>
<dbReference type="InterPro" id="IPR012929">
    <property type="entry name" value="Nucleoprot-TPR/MLP1-2_dom"/>
</dbReference>
<feature type="coiled-coil region" evidence="4">
    <location>
        <begin position="1851"/>
        <end position="1930"/>
    </location>
</feature>
<keyword evidence="10" id="KW-1185">Reference proteome</keyword>
<dbReference type="Proteomes" id="UP000750711">
    <property type="component" value="Unassembled WGS sequence"/>
</dbReference>
<feature type="compositionally biased region" description="Low complexity" evidence="5">
    <location>
        <begin position="2007"/>
        <end position="2044"/>
    </location>
</feature>
<dbReference type="InterPro" id="IPR057577">
    <property type="entry name" value="Nucleoprot-TPR/MLP1_dom"/>
</dbReference>
<feature type="domain" description="NUA/TPR/MLP1-2-like" evidence="8">
    <location>
        <begin position="488"/>
        <end position="599"/>
    </location>
</feature>
<feature type="coiled-coil region" evidence="4">
    <location>
        <begin position="1546"/>
        <end position="1660"/>
    </location>
</feature>
<feature type="compositionally biased region" description="Gly residues" evidence="5">
    <location>
        <begin position="2147"/>
        <end position="2160"/>
    </location>
</feature>
<evidence type="ECO:0000259" key="6">
    <source>
        <dbReference type="Pfam" id="PF07926"/>
    </source>
</evidence>
<evidence type="ECO:0000256" key="5">
    <source>
        <dbReference type="SAM" id="MobiDB-lite"/>
    </source>
</evidence>
<dbReference type="PANTHER" id="PTHR18898:SF2">
    <property type="entry name" value="NUCLEOPROTEIN TPR"/>
    <property type="match status" value="1"/>
</dbReference>
<sequence>MATAVVDVAYLSSYLSVPEPTLSTLVDEPTKELVNAVLQAVTARAKEHDEVNAAKLLLDVELENAVRTGDSRTRGLKASVEKGLKELAELRGKLKEEENSRSALESELQNAKSSSSVSASEVQTLRSRVSTLESSNRDTVSLLEAKCTSYDRLSEELSVQQQKSIDYRREITELEQTVQTAQSAANRAKFKEENYQSEIDRLTNSNDFLGAELKTKTTEYLKYRKEKGARIAELERLKEEAESSSESHKRTVELLRTRLLELTQKYDDSIAKIQGYEDQAVTAEQSFRTELASASRLADLWEESAKSAKERVKELETTLEELREKESEVVGRLRAEADTERAEKESAERRVSELEDQVERLESDTMALQHASSLPGTPRRGVNGSSTPHFYREGSDAFSPGSSARGKGNLNLTQLYAEYTAAKAELAAERRRNEKLSAAMDDMVQDLESKGPEIQEMKIENDRLQSEVMEISSMLEDSHKDRDRAKKEARKWEGEVEGLQKEGDLLRQQLRDLSVQVKTLLGEIHSQNDGLDELSISQRSQLESIMRGEIDEDDETTDIDRFISQNLTTFKNIRELQEQNTNLLKITRELGQKMENEEALLKKSQLAEEKEELDRLRVRVEKYKDEIRTMMATSQSYIKERDMFRRMLQHRGQLAPDADPGLLFGQSVPPVTPSRGGLASTTELSPHAKEAAENASLLKELQAHFDSYREEAATDRRTLKDQTERLSKERGDLQAQQARTNNQLTLATERFEMLQANYNMLKNENVELQKRSQMLSESAAKQDVRTQQVAEDLVEARSMIESMRTETANLKAEKTLFKSIEQRMSQDNESLRNERTRLNTLIANLENLQNQRELSETETRNKLESQRQALESELQTTRRKLEAEIEEGKKAALRREYDAQQNQKRVDDLVATLGTVREELVATKAMKDHLQVRVDELTIELKSAEEKVRALHPRPTPRSNANVVAEASENDIDQEDALTREQELTIEVSELKRDLELATSQLESFKVDVESYKEISQAAEDGLQSMNETHDQYREEMDRLIEARDSKIRDLEQRIEEISSELSDVSAQLSAVRAEAAESARRAEEVKSALEAEIARLQDEAERHAMAAQFHQEDLRSQAAIAQDAQANYERELVKHADAAQALQKVRSDYNELKTANLSLQTEVEAAKAALAQSEDSWDDMHKNYEKELSEMRSRRDDLISQNKLLHQQLEAFGSQVAALQQSRATHVDVEGDDIPSGTPSGKDSSVDDFREIIRYLRREKEIVDVQYELSIQESKRLKKRLDHTQSQLDEARLKLEQERRSQADVGRSSAAHKDLMEKLNELNLIRESSVTLRNEARVAREQLEEKSRKVEELLSQIQPLESRTREIENQLEIKNGEMKLLQEDRDRWQQRNQQILQKYDRIDPAEMESLKERIAALQKERDELSAEKEGSNALKEQVDAIPERIRVAQEEAIAPWRQRQEKLIEQTKERLRNIRSQLTEKTAEFDAVVKEKESLEQQLSSTRQELESVKNQRDEALGRTASLQSPQQTYAPEAVMYNSLEEGQVAEDQQHARLSEQERKALEERIGSAENKAREKEEEVKHLQDTIAIHQQKIEELNRAVTELHGKLESANSQLAQLRTSSQVPEAASQAHTEPFETVEKLRQDLLAAQREVETLKTNAAIQQSIVSVSTDENSKPLAEQISDRVDTIKSDLETKHNERMQDLEGIYIRRTENMKSQLNKKLHDSRQQNSQEVEKLKAEHHQEINNLNTQHQQEVERLNSSLQEEIARVKKEDESRFEEEKRAILIQQSQAATPAEVGRSTAIKSEASSDTPIQMQEWSPTQVKDFIASNATVKDILQRNVQTRLAKEREMLIVKVKEEEAKLTEAKLEEAKRNVEAIKEKLEEAQKNIEAVREKAVAMESQKSKVKISMAENRAKQAQAKIEVVEKAAAEEPQKPVVEVWAIAKLAKPPPVLQGDAQTGLFGRPSILAPSQQSQGQQVPQTSSFGKPTPPMVQTPDPTAEGGEQVQRQQQQQQQRQQPTSMQLPQSSLPQPGQSQSHSSLPSKPPPSQQNAGTGPGALRSILGAGQSAIPRGGGGAGRGQQGRRGSGQQQQQQQQQPNQGQSQAQGQNQNQNQPHQNFQQPQQLFQTQQYHPNQRGGNQSNLPRGGGSRGGRGGRGGLQNVNVSTGGLRQNSPGNSPGSTRGGLNAGARQFVPQGNKRPRDDGPDSNVDGGNMGKRVRGAAGGNP</sequence>
<dbReference type="Pfam" id="PF25481">
    <property type="entry name" value="Nucleoprot-TPR"/>
    <property type="match status" value="1"/>
</dbReference>
<dbReference type="PANTHER" id="PTHR18898">
    <property type="entry name" value="NUCLEOPROTEIN TPR-RELATED"/>
    <property type="match status" value="1"/>
</dbReference>